<evidence type="ECO:0000313" key="8">
    <source>
        <dbReference type="EMBL" id="MES1918153.1"/>
    </source>
</evidence>
<proteinExistence type="predicted"/>
<organism evidence="8 9">
    <name type="scientific">Bonamia ostreae</name>
    <dbReference type="NCBI Taxonomy" id="126728"/>
    <lineage>
        <taxon>Eukaryota</taxon>
        <taxon>Sar</taxon>
        <taxon>Rhizaria</taxon>
        <taxon>Endomyxa</taxon>
        <taxon>Ascetosporea</taxon>
        <taxon>Haplosporida</taxon>
        <taxon>Bonamia</taxon>
    </lineage>
</organism>
<comment type="subcellular location">
    <subcellularLocation>
        <location evidence="1">Membrane</location>
        <topology evidence="1">Multi-pass membrane protein</topology>
    </subcellularLocation>
</comment>
<keyword evidence="3" id="KW-0547">Nucleotide-binding</keyword>
<evidence type="ECO:0000256" key="5">
    <source>
        <dbReference type="ARBA" id="ARBA00022842"/>
    </source>
</evidence>
<gene>
    <name evidence="8" type="primary">SPF1_1</name>
    <name evidence="8" type="ORF">MHBO_000163</name>
</gene>
<comment type="caution">
    <text evidence="8">The sequence shown here is derived from an EMBL/GenBank/DDBJ whole genome shotgun (WGS) entry which is preliminary data.</text>
</comment>
<dbReference type="InterPro" id="IPR006544">
    <property type="entry name" value="P-type_TPase_V"/>
</dbReference>
<keyword evidence="2" id="KW-0479">Metal-binding</keyword>
<dbReference type="EMBL" id="JBDODL010000021">
    <property type="protein sequence ID" value="MES1918153.1"/>
    <property type="molecule type" value="Genomic_DNA"/>
</dbReference>
<evidence type="ECO:0000256" key="3">
    <source>
        <dbReference type="ARBA" id="ARBA00022741"/>
    </source>
</evidence>
<evidence type="ECO:0000256" key="7">
    <source>
        <dbReference type="SAM" id="Phobius"/>
    </source>
</evidence>
<evidence type="ECO:0000256" key="1">
    <source>
        <dbReference type="ARBA" id="ARBA00004141"/>
    </source>
</evidence>
<feature type="transmembrane region" description="Helical" evidence="7">
    <location>
        <begin position="62"/>
        <end position="82"/>
    </location>
</feature>
<protein>
    <submittedName>
        <fullName evidence="8">Cation-transporting ATPase 1</fullName>
    </submittedName>
</protein>
<keyword evidence="5" id="KW-0460">Magnesium</keyword>
<evidence type="ECO:0000313" key="9">
    <source>
        <dbReference type="Proteomes" id="UP001439008"/>
    </source>
</evidence>
<feature type="transmembrane region" description="Helical" evidence="7">
    <location>
        <begin position="31"/>
        <end position="50"/>
    </location>
</feature>
<keyword evidence="6" id="KW-1278">Translocase</keyword>
<dbReference type="PANTHER" id="PTHR45630">
    <property type="entry name" value="CATION-TRANSPORTING ATPASE-RELATED"/>
    <property type="match status" value="1"/>
</dbReference>
<evidence type="ECO:0000256" key="2">
    <source>
        <dbReference type="ARBA" id="ARBA00022723"/>
    </source>
</evidence>
<dbReference type="SUPFAM" id="SSF81665">
    <property type="entry name" value="Calcium ATPase, transmembrane domain M"/>
    <property type="match status" value="1"/>
</dbReference>
<keyword evidence="7" id="KW-0812">Transmembrane</keyword>
<feature type="transmembrane region" description="Helical" evidence="7">
    <location>
        <begin position="102"/>
        <end position="121"/>
    </location>
</feature>
<accession>A0ABV2AEL9</accession>
<dbReference type="PANTHER" id="PTHR45630:SF7">
    <property type="entry name" value="ENDOPLASMIC RETICULUM TRANSMEMBRANE HELIX TRANSLOCASE"/>
    <property type="match status" value="1"/>
</dbReference>
<keyword evidence="7" id="KW-0472">Membrane</keyword>
<keyword evidence="9" id="KW-1185">Reference proteome</keyword>
<sequence>MNISENIAFEQILPDANDAEDNFEMSPANTMSFYLSGFMNLGTFYSNYIGQPFMESVRENIPYFKVLVMAAFFLFSSLLGVLPFLNGYLQLVPLTDSEEFPLILGLLFLDFIGVFVLERFLRFYFAVNPSKDEVEEIKMLEDRNLI</sequence>
<keyword evidence="7" id="KW-1133">Transmembrane helix</keyword>
<keyword evidence="4" id="KW-0067">ATP-binding</keyword>
<dbReference type="InterPro" id="IPR023298">
    <property type="entry name" value="ATPase_P-typ_TM_dom_sf"/>
</dbReference>
<evidence type="ECO:0000256" key="6">
    <source>
        <dbReference type="ARBA" id="ARBA00022967"/>
    </source>
</evidence>
<name>A0ABV2AEL9_9EUKA</name>
<reference evidence="8 9" key="1">
    <citation type="journal article" date="2024" name="BMC Biol.">
        <title>Comparative genomics of Ascetosporea gives new insight into the evolutionary basis for animal parasitism in Rhizaria.</title>
        <authorList>
            <person name="Hiltunen Thoren M."/>
            <person name="Onut-Brannstrom I."/>
            <person name="Alfjorden A."/>
            <person name="Peckova H."/>
            <person name="Swords F."/>
            <person name="Hooper C."/>
            <person name="Holzer A.S."/>
            <person name="Bass D."/>
            <person name="Burki F."/>
        </authorList>
    </citation>
    <scope>NUCLEOTIDE SEQUENCE [LARGE SCALE GENOMIC DNA]</scope>
    <source>
        <strain evidence="8">20-A016</strain>
    </source>
</reference>
<dbReference type="Proteomes" id="UP001439008">
    <property type="component" value="Unassembled WGS sequence"/>
</dbReference>
<evidence type="ECO:0000256" key="4">
    <source>
        <dbReference type="ARBA" id="ARBA00022840"/>
    </source>
</evidence>